<feature type="transmembrane region" description="Helical" evidence="6">
    <location>
        <begin position="70"/>
        <end position="89"/>
    </location>
</feature>
<evidence type="ECO:0000256" key="2">
    <source>
        <dbReference type="ARBA" id="ARBA00022475"/>
    </source>
</evidence>
<evidence type="ECO:0000313" key="9">
    <source>
        <dbReference type="Proteomes" id="UP000254020"/>
    </source>
</evidence>
<dbReference type="PANTHER" id="PTHR43124:SF8">
    <property type="entry name" value="INNER MEMBRANE TRANSPORT PROTEIN YDHP"/>
    <property type="match status" value="1"/>
</dbReference>
<evidence type="ECO:0000256" key="4">
    <source>
        <dbReference type="ARBA" id="ARBA00022989"/>
    </source>
</evidence>
<name>A0A378ABF9_KLEPN</name>
<keyword evidence="5 6" id="KW-0472">Membrane</keyword>
<protein>
    <submittedName>
        <fullName evidence="8">Putative drug efflux protein</fullName>
    </submittedName>
</protein>
<feature type="transmembrane region" description="Helical" evidence="6">
    <location>
        <begin position="95"/>
        <end position="121"/>
    </location>
</feature>
<dbReference type="InterPro" id="IPR011701">
    <property type="entry name" value="MFS"/>
</dbReference>
<evidence type="ECO:0000256" key="1">
    <source>
        <dbReference type="ARBA" id="ARBA00004651"/>
    </source>
</evidence>
<keyword evidence="4 6" id="KW-1133">Transmembrane helix</keyword>
<evidence type="ECO:0000256" key="5">
    <source>
        <dbReference type="ARBA" id="ARBA00023136"/>
    </source>
</evidence>
<feature type="domain" description="Major facilitator superfamily (MFS) profile" evidence="7">
    <location>
        <begin position="4"/>
        <end position="167"/>
    </location>
</feature>
<organism evidence="8 9">
    <name type="scientific">Klebsiella pneumoniae subsp. pneumoniae</name>
    <dbReference type="NCBI Taxonomy" id="72407"/>
    <lineage>
        <taxon>Bacteria</taxon>
        <taxon>Pseudomonadati</taxon>
        <taxon>Pseudomonadota</taxon>
        <taxon>Gammaproteobacteria</taxon>
        <taxon>Enterobacterales</taxon>
        <taxon>Enterobacteriaceae</taxon>
        <taxon>Klebsiella/Raoultella group</taxon>
        <taxon>Klebsiella</taxon>
        <taxon>Klebsiella pneumoniae complex</taxon>
    </lineage>
</organism>
<dbReference type="SUPFAM" id="SSF103473">
    <property type="entry name" value="MFS general substrate transporter"/>
    <property type="match status" value="1"/>
</dbReference>
<dbReference type="PROSITE" id="PS50850">
    <property type="entry name" value="MFS"/>
    <property type="match status" value="1"/>
</dbReference>
<dbReference type="PANTHER" id="PTHR43124">
    <property type="entry name" value="PURINE EFFLUX PUMP PBUE"/>
    <property type="match status" value="1"/>
</dbReference>
<dbReference type="InterPro" id="IPR001958">
    <property type="entry name" value="Tet-R_TetA/multi-R_MdtG-like"/>
</dbReference>
<dbReference type="Gene3D" id="1.20.1250.20">
    <property type="entry name" value="MFS general substrate transporter like domains"/>
    <property type="match status" value="1"/>
</dbReference>
<dbReference type="Pfam" id="PF07690">
    <property type="entry name" value="MFS_1"/>
    <property type="match status" value="1"/>
</dbReference>
<keyword evidence="3 6" id="KW-0812">Transmembrane</keyword>
<dbReference type="PRINTS" id="PR01035">
    <property type="entry name" value="TCRTETA"/>
</dbReference>
<reference evidence="8 9" key="1">
    <citation type="submission" date="2018-06" db="EMBL/GenBank/DDBJ databases">
        <authorList>
            <consortium name="Pathogen Informatics"/>
            <person name="Doyle S."/>
        </authorList>
    </citation>
    <scope>NUCLEOTIDE SEQUENCE [LARGE SCALE GENOMIC DNA]</scope>
    <source>
        <strain evidence="8 9">NCTC9504</strain>
    </source>
</reference>
<accession>A0A378ABF9</accession>
<keyword evidence="2" id="KW-1003">Cell membrane</keyword>
<dbReference type="InterPro" id="IPR050189">
    <property type="entry name" value="MFS_Efflux_Transporters"/>
</dbReference>
<dbReference type="EMBL" id="UGMA01000005">
    <property type="protein sequence ID" value="STV04993.1"/>
    <property type="molecule type" value="Genomic_DNA"/>
</dbReference>
<evidence type="ECO:0000256" key="3">
    <source>
        <dbReference type="ARBA" id="ARBA00022692"/>
    </source>
</evidence>
<sequence length="167" mass="17227">MPLALFALTIGAFAIGTTEFVIVGLVPTIAQQLSISLPSAGLLVSIYALGVAIGAPVLTALTGRMPRKQLLLALMVLFTAGNILAWQAPGYETLILARLLTGLAHGVFFSIGSTIATSLVAKEKAASAIAIMFGGLTVALVTGVPFGTFIGQHFGWRETFLAVSILG</sequence>
<evidence type="ECO:0000259" key="7">
    <source>
        <dbReference type="PROSITE" id="PS50850"/>
    </source>
</evidence>
<dbReference type="AlphaFoldDB" id="A0A378ABF9"/>
<dbReference type="GO" id="GO:0005886">
    <property type="term" value="C:plasma membrane"/>
    <property type="evidence" value="ECO:0007669"/>
    <property type="project" value="UniProtKB-SubCell"/>
</dbReference>
<dbReference type="InterPro" id="IPR036259">
    <property type="entry name" value="MFS_trans_sf"/>
</dbReference>
<proteinExistence type="predicted"/>
<feature type="transmembrane region" description="Helical" evidence="6">
    <location>
        <begin position="38"/>
        <end position="58"/>
    </location>
</feature>
<dbReference type="Proteomes" id="UP000254020">
    <property type="component" value="Unassembled WGS sequence"/>
</dbReference>
<dbReference type="GO" id="GO:0022857">
    <property type="term" value="F:transmembrane transporter activity"/>
    <property type="evidence" value="ECO:0007669"/>
    <property type="project" value="InterPro"/>
</dbReference>
<gene>
    <name evidence="8" type="primary">ydhP_3</name>
    <name evidence="8" type="ORF">NCTC9504_05292</name>
</gene>
<evidence type="ECO:0000313" key="8">
    <source>
        <dbReference type="EMBL" id="STV04993.1"/>
    </source>
</evidence>
<evidence type="ECO:0000256" key="6">
    <source>
        <dbReference type="SAM" id="Phobius"/>
    </source>
</evidence>
<comment type="subcellular location">
    <subcellularLocation>
        <location evidence="1">Cell membrane</location>
        <topology evidence="1">Multi-pass membrane protein</topology>
    </subcellularLocation>
</comment>
<dbReference type="InterPro" id="IPR020846">
    <property type="entry name" value="MFS_dom"/>
</dbReference>
<feature type="transmembrane region" description="Helical" evidence="6">
    <location>
        <begin position="128"/>
        <end position="150"/>
    </location>
</feature>